<organism evidence="2 3">
    <name type="scientific">Aureispira anguillae</name>
    <dbReference type="NCBI Taxonomy" id="2864201"/>
    <lineage>
        <taxon>Bacteria</taxon>
        <taxon>Pseudomonadati</taxon>
        <taxon>Bacteroidota</taxon>
        <taxon>Saprospiria</taxon>
        <taxon>Saprospirales</taxon>
        <taxon>Saprospiraceae</taxon>
        <taxon>Aureispira</taxon>
    </lineage>
</organism>
<evidence type="ECO:0000313" key="2">
    <source>
        <dbReference type="EMBL" id="BDS12365.1"/>
    </source>
</evidence>
<evidence type="ECO:0000256" key="1">
    <source>
        <dbReference type="SAM" id="Coils"/>
    </source>
</evidence>
<dbReference type="RefSeq" id="WP_264793439.1">
    <property type="nucleotide sequence ID" value="NZ_AP026867.1"/>
</dbReference>
<evidence type="ECO:0000313" key="3">
    <source>
        <dbReference type="Proteomes" id="UP001060919"/>
    </source>
</evidence>
<accession>A0A915YFT6</accession>
<dbReference type="AlphaFoldDB" id="A0A915YFT6"/>
<proteinExistence type="predicted"/>
<gene>
    <name evidence="2" type="ORF">AsAng_0030860</name>
</gene>
<dbReference type="Proteomes" id="UP001060919">
    <property type="component" value="Chromosome"/>
</dbReference>
<name>A0A915YFT6_9BACT</name>
<reference evidence="2" key="1">
    <citation type="submission" date="2022-09" db="EMBL/GenBank/DDBJ databases">
        <title>Aureispira anguillicida sp. nov., isolated from Leptocephalus of Japanese eel Anguilla japonica.</title>
        <authorList>
            <person name="Yuasa K."/>
            <person name="Mekata T."/>
            <person name="Ikunari K."/>
        </authorList>
    </citation>
    <scope>NUCLEOTIDE SEQUENCE</scope>
    <source>
        <strain evidence="2">EL160426</strain>
    </source>
</reference>
<keyword evidence="3" id="KW-1185">Reference proteome</keyword>
<protein>
    <submittedName>
        <fullName evidence="2">Helix-turn-helix domain-containing protein</fullName>
    </submittedName>
</protein>
<dbReference type="EMBL" id="AP026867">
    <property type="protein sequence ID" value="BDS12365.1"/>
    <property type="molecule type" value="Genomic_DNA"/>
</dbReference>
<feature type="coiled-coil region" evidence="1">
    <location>
        <begin position="9"/>
        <end position="43"/>
    </location>
</feature>
<sequence>MMDQTFVEVLKLQLKAELREELREELKEEVKEEIKEEVKVEVKEEFKEELKLLLIKDKSYINTVETAHVLGLQPRTVRKLNEEGKLDGRKYKKTGYLFFVKEEVEAYQRNNLHHAASFA</sequence>
<dbReference type="KEGG" id="aup:AsAng_0030860"/>
<keyword evidence="1" id="KW-0175">Coiled coil</keyword>